<dbReference type="InterPro" id="IPR018393">
    <property type="entry name" value="NADHpl_OxRdtase_5_subgr"/>
</dbReference>
<feature type="domain" description="NADH:quinone oxidoreductase/Mrp antiporter transmembrane" evidence="6">
    <location>
        <begin position="196"/>
        <end position="473"/>
    </location>
</feature>
<dbReference type="PRINTS" id="PR01434">
    <property type="entry name" value="NADHDHGNASE5"/>
</dbReference>
<dbReference type="GO" id="GO:0042773">
    <property type="term" value="P:ATP synthesis coupled electron transport"/>
    <property type="evidence" value="ECO:0007669"/>
    <property type="project" value="InterPro"/>
</dbReference>
<feature type="transmembrane region" description="Helical" evidence="5">
    <location>
        <begin position="528"/>
        <end position="547"/>
    </location>
</feature>
<sequence length="755" mass="80705">MNALLLANETAASAGWMLRNAWIIPFIPAMSFLLILLIGKRTPGKGHWIGIAAVSAAFVLSAIAGVQWIQHVNDAHHASGSEEQALSVGGGTLAAKTESPTAGAAPAEGESAAAEEEHVAVAPVRNSVTWYENEGTNVKVGTLVDGLSVMMLVVVTLISLLVHIYSTDYVHGDRRYTHYFAFLSLFTASMLTLVIAENTLMLLCAWELVGVCSFALIGHWWEEQPNSDAALKAFLTNRVGDMGLIIGVTILYFAAGKSFDIVKINEMANSGEIRQFLLLVASCCLIAAVASKSGQFILHTWLPDAMAGPTPVSALIHAATMVVAGVFMVARLYSVFFHGLTIPGSSINLLALVGAVTLIGGALLAFVQNDIKKVLAYSTISQLGYMVMALGVGAWTAAVFHLFTHAFFKACLFLGAGSVSHACHHSFDMKAEMGGLRKIMPRTFWTFVIATGALIGIFPLAGFWSKDEILAGTGGWPDTHGTGTYYAMLIMGMLGAALTAAYMTRVIYLTFFGQYRGHSHPHENGPRITIPLIILAVFAVGAGFLNLPPGVFGAGDAHHPTGWQERFGHYVEPVGKYFPDVVHATPSYLLAIVSSAIGLAGVAAAYAYYRKVETRSRAEGRKLTELPDGITTRSKPAKAFHTLLVNKYYLDHLYNNVIVAGIKGPIARAAYWFNQHGIDASVNAVGKGSVIGGKFLYTYFDQKVVDGAVNASGTLSSGVGEELRHIQTGKVQQYALLLFGGTTVLAGIFLILLTT</sequence>
<evidence type="ECO:0000259" key="6">
    <source>
        <dbReference type="Pfam" id="PF00361"/>
    </source>
</evidence>
<feature type="transmembrane region" description="Helical" evidence="5">
    <location>
        <begin position="146"/>
        <end position="164"/>
    </location>
</feature>
<dbReference type="Pfam" id="PF00662">
    <property type="entry name" value="Proton_antipo_N"/>
    <property type="match status" value="1"/>
</dbReference>
<protein>
    <submittedName>
        <fullName evidence="9">Unannotated protein</fullName>
    </submittedName>
</protein>
<dbReference type="PRINTS" id="PR01435">
    <property type="entry name" value="NPOXDRDTASE5"/>
</dbReference>
<gene>
    <name evidence="8" type="ORF">UFOPK2754_01104</name>
    <name evidence="9" type="ORF">UFOPK3139_00929</name>
    <name evidence="10" type="ORF">UFOPK3543_00174</name>
</gene>
<evidence type="ECO:0000256" key="5">
    <source>
        <dbReference type="SAM" id="Phobius"/>
    </source>
</evidence>
<dbReference type="Pfam" id="PF00361">
    <property type="entry name" value="Proton_antipo_M"/>
    <property type="match status" value="1"/>
</dbReference>
<dbReference type="GO" id="GO:0015990">
    <property type="term" value="P:electron transport coupled proton transport"/>
    <property type="evidence" value="ECO:0007669"/>
    <property type="project" value="TreeGrafter"/>
</dbReference>
<dbReference type="EMBL" id="CAEZYR010000032">
    <property type="protein sequence ID" value="CAB4740142.1"/>
    <property type="molecule type" value="Genomic_DNA"/>
</dbReference>
<dbReference type="InterPro" id="IPR001750">
    <property type="entry name" value="ND/Mrp_TM"/>
</dbReference>
<evidence type="ECO:0000313" key="10">
    <source>
        <dbReference type="EMBL" id="CAB4889934.1"/>
    </source>
</evidence>
<proteinExistence type="predicted"/>
<evidence type="ECO:0000313" key="9">
    <source>
        <dbReference type="EMBL" id="CAB4824613.1"/>
    </source>
</evidence>
<feature type="transmembrane region" description="Helical" evidence="5">
    <location>
        <begin position="20"/>
        <end position="39"/>
    </location>
</feature>
<feature type="transmembrane region" description="Helical" evidence="5">
    <location>
        <begin position="176"/>
        <end position="194"/>
    </location>
</feature>
<accession>A0A6J6ZVP8</accession>
<feature type="domain" description="NADH-Ubiquinone oxidoreductase (complex I) chain 5 N-terminal" evidence="7">
    <location>
        <begin position="130"/>
        <end position="180"/>
    </location>
</feature>
<dbReference type="GO" id="GO:0016020">
    <property type="term" value="C:membrane"/>
    <property type="evidence" value="ECO:0007669"/>
    <property type="project" value="UniProtKB-SubCell"/>
</dbReference>
<dbReference type="InterPro" id="IPR003945">
    <property type="entry name" value="NU5C-like"/>
</dbReference>
<keyword evidence="4 5" id="KW-0472">Membrane</keyword>
<evidence type="ECO:0000256" key="3">
    <source>
        <dbReference type="ARBA" id="ARBA00022989"/>
    </source>
</evidence>
<dbReference type="PANTHER" id="PTHR42829:SF2">
    <property type="entry name" value="NADH-UBIQUINONE OXIDOREDUCTASE CHAIN 5"/>
    <property type="match status" value="1"/>
</dbReference>
<feature type="transmembrane region" description="Helical" evidence="5">
    <location>
        <begin position="48"/>
        <end position="69"/>
    </location>
</feature>
<evidence type="ECO:0000256" key="2">
    <source>
        <dbReference type="ARBA" id="ARBA00022692"/>
    </source>
</evidence>
<feature type="transmembrane region" description="Helical" evidence="5">
    <location>
        <begin position="485"/>
        <end position="508"/>
    </location>
</feature>
<organism evidence="9">
    <name type="scientific">freshwater metagenome</name>
    <dbReference type="NCBI Taxonomy" id="449393"/>
    <lineage>
        <taxon>unclassified sequences</taxon>
        <taxon>metagenomes</taxon>
        <taxon>ecological metagenomes</taxon>
    </lineage>
</organism>
<evidence type="ECO:0000256" key="4">
    <source>
        <dbReference type="ARBA" id="ARBA00023136"/>
    </source>
</evidence>
<feature type="transmembrane region" description="Helical" evidence="5">
    <location>
        <begin position="734"/>
        <end position="753"/>
    </location>
</feature>
<dbReference type="PANTHER" id="PTHR42829">
    <property type="entry name" value="NADH-UBIQUINONE OXIDOREDUCTASE CHAIN 5"/>
    <property type="match status" value="1"/>
</dbReference>
<feature type="transmembrane region" description="Helical" evidence="5">
    <location>
        <begin position="233"/>
        <end position="253"/>
    </location>
</feature>
<name>A0A6J6ZVP8_9ZZZZ</name>
<dbReference type="AlphaFoldDB" id="A0A6J6ZVP8"/>
<evidence type="ECO:0000259" key="7">
    <source>
        <dbReference type="Pfam" id="PF00662"/>
    </source>
</evidence>
<dbReference type="NCBIfam" id="TIGR01974">
    <property type="entry name" value="NDH_I_L"/>
    <property type="match status" value="1"/>
</dbReference>
<comment type="subcellular location">
    <subcellularLocation>
        <location evidence="1">Membrane</location>
        <topology evidence="1">Multi-pass membrane protein</topology>
    </subcellularLocation>
</comment>
<dbReference type="NCBIfam" id="NF005141">
    <property type="entry name" value="PRK06590.1"/>
    <property type="match status" value="1"/>
</dbReference>
<feature type="transmembrane region" description="Helical" evidence="5">
    <location>
        <begin position="374"/>
        <end position="396"/>
    </location>
</feature>
<dbReference type="GO" id="GO:0003954">
    <property type="term" value="F:NADH dehydrogenase activity"/>
    <property type="evidence" value="ECO:0007669"/>
    <property type="project" value="TreeGrafter"/>
</dbReference>
<dbReference type="Gene3D" id="1.20.5.2700">
    <property type="match status" value="2"/>
</dbReference>
<dbReference type="EMBL" id="CAFABA010000028">
    <property type="protein sequence ID" value="CAB4824613.1"/>
    <property type="molecule type" value="Genomic_DNA"/>
</dbReference>
<feature type="transmembrane region" description="Helical" evidence="5">
    <location>
        <begin position="346"/>
        <end position="367"/>
    </location>
</feature>
<feature type="transmembrane region" description="Helical" evidence="5">
    <location>
        <begin position="588"/>
        <end position="609"/>
    </location>
</feature>
<evidence type="ECO:0000313" key="8">
    <source>
        <dbReference type="EMBL" id="CAB4740142.1"/>
    </source>
</evidence>
<evidence type="ECO:0000256" key="1">
    <source>
        <dbReference type="ARBA" id="ARBA00004141"/>
    </source>
</evidence>
<keyword evidence="2 5" id="KW-0812">Transmembrane</keyword>
<dbReference type="EMBL" id="CAFBMH010000003">
    <property type="protein sequence ID" value="CAB4889934.1"/>
    <property type="molecule type" value="Genomic_DNA"/>
</dbReference>
<reference evidence="9" key="1">
    <citation type="submission" date="2020-05" db="EMBL/GenBank/DDBJ databases">
        <authorList>
            <person name="Chiriac C."/>
            <person name="Salcher M."/>
            <person name="Ghai R."/>
            <person name="Kavagutti S V."/>
        </authorList>
    </citation>
    <scope>NUCLEOTIDE SEQUENCE</scope>
</reference>
<dbReference type="GO" id="GO:0008137">
    <property type="term" value="F:NADH dehydrogenase (ubiquinone) activity"/>
    <property type="evidence" value="ECO:0007669"/>
    <property type="project" value="InterPro"/>
</dbReference>
<feature type="transmembrane region" description="Helical" evidence="5">
    <location>
        <begin position="444"/>
        <end position="465"/>
    </location>
</feature>
<dbReference type="InterPro" id="IPR001516">
    <property type="entry name" value="Proton_antipo_N"/>
</dbReference>
<feature type="transmembrane region" description="Helical" evidence="5">
    <location>
        <begin position="312"/>
        <end position="334"/>
    </location>
</feature>
<keyword evidence="3 5" id="KW-1133">Transmembrane helix</keyword>
<feature type="transmembrane region" description="Helical" evidence="5">
    <location>
        <begin position="273"/>
        <end position="291"/>
    </location>
</feature>